<dbReference type="HOGENOM" id="CLU_1743266_0_0_1"/>
<dbReference type="PaxDb" id="3880-AES77794"/>
<proteinExistence type="predicted"/>
<reference evidence="1 3" key="1">
    <citation type="journal article" date="2011" name="Nature">
        <title>The Medicago genome provides insight into the evolution of rhizobial symbioses.</title>
        <authorList>
            <person name="Young N.D."/>
            <person name="Debelle F."/>
            <person name="Oldroyd G.E."/>
            <person name="Geurts R."/>
            <person name="Cannon S.B."/>
            <person name="Udvardi M.K."/>
            <person name="Benedito V.A."/>
            <person name="Mayer K.F."/>
            <person name="Gouzy J."/>
            <person name="Schoof H."/>
            <person name="Van de Peer Y."/>
            <person name="Proost S."/>
            <person name="Cook D.R."/>
            <person name="Meyers B.C."/>
            <person name="Spannagl M."/>
            <person name="Cheung F."/>
            <person name="De Mita S."/>
            <person name="Krishnakumar V."/>
            <person name="Gundlach H."/>
            <person name="Zhou S."/>
            <person name="Mudge J."/>
            <person name="Bharti A.K."/>
            <person name="Murray J.D."/>
            <person name="Naoumkina M.A."/>
            <person name="Rosen B."/>
            <person name="Silverstein K.A."/>
            <person name="Tang H."/>
            <person name="Rombauts S."/>
            <person name="Zhao P.X."/>
            <person name="Zhou P."/>
            <person name="Barbe V."/>
            <person name="Bardou P."/>
            <person name="Bechner M."/>
            <person name="Bellec A."/>
            <person name="Berger A."/>
            <person name="Berges H."/>
            <person name="Bidwell S."/>
            <person name="Bisseling T."/>
            <person name="Choisne N."/>
            <person name="Couloux A."/>
            <person name="Denny R."/>
            <person name="Deshpande S."/>
            <person name="Dai X."/>
            <person name="Doyle J.J."/>
            <person name="Dudez A.M."/>
            <person name="Farmer A.D."/>
            <person name="Fouteau S."/>
            <person name="Franken C."/>
            <person name="Gibelin C."/>
            <person name="Gish J."/>
            <person name="Goldstein S."/>
            <person name="Gonzalez A.J."/>
            <person name="Green P.J."/>
            <person name="Hallab A."/>
            <person name="Hartog M."/>
            <person name="Hua A."/>
            <person name="Humphray S.J."/>
            <person name="Jeong D.H."/>
            <person name="Jing Y."/>
            <person name="Jocker A."/>
            <person name="Kenton S.M."/>
            <person name="Kim D.J."/>
            <person name="Klee K."/>
            <person name="Lai H."/>
            <person name="Lang C."/>
            <person name="Lin S."/>
            <person name="Macmil S.L."/>
            <person name="Magdelenat G."/>
            <person name="Matthews L."/>
            <person name="McCorrison J."/>
            <person name="Monaghan E.L."/>
            <person name="Mun J.H."/>
            <person name="Najar F.Z."/>
            <person name="Nicholson C."/>
            <person name="Noirot C."/>
            <person name="O'Bleness M."/>
            <person name="Paule C.R."/>
            <person name="Poulain J."/>
            <person name="Prion F."/>
            <person name="Qin B."/>
            <person name="Qu C."/>
            <person name="Retzel E.F."/>
            <person name="Riddle C."/>
            <person name="Sallet E."/>
            <person name="Samain S."/>
            <person name="Samson N."/>
            <person name="Sanders I."/>
            <person name="Saurat O."/>
            <person name="Scarpelli C."/>
            <person name="Schiex T."/>
            <person name="Segurens B."/>
            <person name="Severin A.J."/>
            <person name="Sherrier D.J."/>
            <person name="Shi R."/>
            <person name="Sims S."/>
            <person name="Singer S.R."/>
            <person name="Sinharoy S."/>
            <person name="Sterck L."/>
            <person name="Viollet A."/>
            <person name="Wang B.B."/>
            <person name="Wang K."/>
            <person name="Wang M."/>
            <person name="Wang X."/>
            <person name="Warfsmann J."/>
            <person name="Weissenbach J."/>
            <person name="White D.D."/>
            <person name="White J.D."/>
            <person name="Wiley G.B."/>
            <person name="Wincker P."/>
            <person name="Xing Y."/>
            <person name="Yang L."/>
            <person name="Yao Z."/>
            <person name="Ying F."/>
            <person name="Zhai J."/>
            <person name="Zhou L."/>
            <person name="Zuber A."/>
            <person name="Denarie J."/>
            <person name="Dixon R.A."/>
            <person name="May G.D."/>
            <person name="Schwartz D.C."/>
            <person name="Rogers J."/>
            <person name="Quetier F."/>
            <person name="Town C.D."/>
            <person name="Roe B.A."/>
        </authorList>
    </citation>
    <scope>NUCLEOTIDE SEQUENCE [LARGE SCALE GENOMIC DNA]</scope>
    <source>
        <strain evidence="1">A17</strain>
        <strain evidence="2 3">cv. Jemalong A17</strain>
    </source>
</reference>
<evidence type="ECO:0000313" key="1">
    <source>
        <dbReference type="EMBL" id="AES77794.1"/>
    </source>
</evidence>
<dbReference type="Proteomes" id="UP000002051">
    <property type="component" value="Unassembled WGS sequence"/>
</dbReference>
<dbReference type="EnsemblPlants" id="AES77794">
    <property type="protein sequence ID" value="AES77794"/>
    <property type="gene ID" value="MTR_7g017300"/>
</dbReference>
<dbReference type="EMBL" id="CM001223">
    <property type="protein sequence ID" value="AES77794.1"/>
    <property type="molecule type" value="Genomic_DNA"/>
</dbReference>
<evidence type="ECO:0000313" key="2">
    <source>
        <dbReference type="EnsemblPlants" id="AES77794"/>
    </source>
</evidence>
<protein>
    <submittedName>
        <fullName evidence="1 2">Uncharacterized protein</fullName>
    </submittedName>
</protein>
<organism evidence="1 3">
    <name type="scientific">Medicago truncatula</name>
    <name type="common">Barrel medic</name>
    <name type="synonym">Medicago tribuloides</name>
    <dbReference type="NCBI Taxonomy" id="3880"/>
    <lineage>
        <taxon>Eukaryota</taxon>
        <taxon>Viridiplantae</taxon>
        <taxon>Streptophyta</taxon>
        <taxon>Embryophyta</taxon>
        <taxon>Tracheophyta</taxon>
        <taxon>Spermatophyta</taxon>
        <taxon>Magnoliopsida</taxon>
        <taxon>eudicotyledons</taxon>
        <taxon>Gunneridae</taxon>
        <taxon>Pentapetalae</taxon>
        <taxon>rosids</taxon>
        <taxon>fabids</taxon>
        <taxon>Fabales</taxon>
        <taxon>Fabaceae</taxon>
        <taxon>Papilionoideae</taxon>
        <taxon>50 kb inversion clade</taxon>
        <taxon>NPAAA clade</taxon>
        <taxon>Hologalegina</taxon>
        <taxon>IRL clade</taxon>
        <taxon>Trifolieae</taxon>
        <taxon>Medicago</taxon>
    </lineage>
</organism>
<reference evidence="2" key="3">
    <citation type="submission" date="2015-04" db="UniProtKB">
        <authorList>
            <consortium name="EnsemblPlants"/>
        </authorList>
    </citation>
    <scope>IDENTIFICATION</scope>
    <source>
        <strain evidence="2">cv. Jemalong A17</strain>
    </source>
</reference>
<sequence>MDGVDDGGWWPEGVCSRVAETAQEMMTYKDGVGMVARRFHFLRDQVNKDGQNMKIVSMSCIRILFPNERQLYDGVSRKSTFVSYDLSFSEEVYRGMIIQLLKFSDSFANKALQHGVCSKSSTCSRHCDLTHEFESLFLYSLVIGSNKNQE</sequence>
<reference evidence="1 3" key="2">
    <citation type="journal article" date="2014" name="BMC Genomics">
        <title>An improved genome release (version Mt4.0) for the model legume Medicago truncatula.</title>
        <authorList>
            <person name="Tang H."/>
            <person name="Krishnakumar V."/>
            <person name="Bidwell S."/>
            <person name="Rosen B."/>
            <person name="Chan A."/>
            <person name="Zhou S."/>
            <person name="Gentzbittel L."/>
            <person name="Childs K.L."/>
            <person name="Yandell M."/>
            <person name="Gundlach H."/>
            <person name="Mayer K.F."/>
            <person name="Schwartz D.C."/>
            <person name="Town C.D."/>
        </authorList>
    </citation>
    <scope>GENOME REANNOTATION</scope>
    <source>
        <strain evidence="2 3">cv. Jemalong A17</strain>
    </source>
</reference>
<accession>G7KRZ0</accession>
<gene>
    <name evidence="1" type="ordered locus">MTR_7g017300</name>
</gene>
<keyword evidence="3" id="KW-1185">Reference proteome</keyword>
<evidence type="ECO:0000313" key="3">
    <source>
        <dbReference type="Proteomes" id="UP000002051"/>
    </source>
</evidence>
<name>G7KRZ0_MEDTR</name>
<dbReference type="AlphaFoldDB" id="G7KRZ0"/>